<proteinExistence type="predicted"/>
<accession>J3MSF3</accession>
<reference evidence="2" key="2">
    <citation type="submission" date="2013-04" db="UniProtKB">
        <authorList>
            <consortium name="EnsemblPlants"/>
        </authorList>
    </citation>
    <scope>IDENTIFICATION</scope>
</reference>
<dbReference type="Gramene" id="OB08G20320.1">
    <property type="protein sequence ID" value="OB08G20320.1"/>
    <property type="gene ID" value="OB08G20320"/>
</dbReference>
<dbReference type="HOGENOM" id="CLU_2871254_0_0_1"/>
<dbReference type="Proteomes" id="UP000006038">
    <property type="component" value="Chromosome 8"/>
</dbReference>
<keyword evidence="3" id="KW-1185">Reference proteome</keyword>
<dbReference type="AlphaFoldDB" id="J3MSF3"/>
<sequence>MLPGIRNSVSPQQGTRFLGSSYDANNSQSTASSYASSKSKTSRVPTQYSIFRLQVVEACRSILH</sequence>
<feature type="compositionally biased region" description="Low complexity" evidence="1">
    <location>
        <begin position="27"/>
        <end position="39"/>
    </location>
</feature>
<organism evidence="2">
    <name type="scientific">Oryza brachyantha</name>
    <name type="common">malo sina</name>
    <dbReference type="NCBI Taxonomy" id="4533"/>
    <lineage>
        <taxon>Eukaryota</taxon>
        <taxon>Viridiplantae</taxon>
        <taxon>Streptophyta</taxon>
        <taxon>Embryophyta</taxon>
        <taxon>Tracheophyta</taxon>
        <taxon>Spermatophyta</taxon>
        <taxon>Magnoliopsida</taxon>
        <taxon>Liliopsida</taxon>
        <taxon>Poales</taxon>
        <taxon>Poaceae</taxon>
        <taxon>BOP clade</taxon>
        <taxon>Oryzoideae</taxon>
        <taxon>Oryzeae</taxon>
        <taxon>Oryzinae</taxon>
        <taxon>Oryza</taxon>
    </lineage>
</organism>
<evidence type="ECO:0000313" key="2">
    <source>
        <dbReference type="EnsemblPlants" id="OB08G20320.1"/>
    </source>
</evidence>
<protein>
    <submittedName>
        <fullName evidence="2">Uncharacterized protein</fullName>
    </submittedName>
</protein>
<feature type="region of interest" description="Disordered" evidence="1">
    <location>
        <begin position="1"/>
        <end position="44"/>
    </location>
</feature>
<name>J3MSF3_ORYBR</name>
<dbReference type="EnsemblPlants" id="OB08G20320.1">
    <property type="protein sequence ID" value="OB08G20320.1"/>
    <property type="gene ID" value="OB08G20320"/>
</dbReference>
<reference evidence="2" key="1">
    <citation type="journal article" date="2013" name="Nat. Commun.">
        <title>Whole-genome sequencing of Oryza brachyantha reveals mechanisms underlying Oryza genome evolution.</title>
        <authorList>
            <person name="Chen J."/>
            <person name="Huang Q."/>
            <person name="Gao D."/>
            <person name="Wang J."/>
            <person name="Lang Y."/>
            <person name="Liu T."/>
            <person name="Li B."/>
            <person name="Bai Z."/>
            <person name="Luis Goicoechea J."/>
            <person name="Liang C."/>
            <person name="Chen C."/>
            <person name="Zhang W."/>
            <person name="Sun S."/>
            <person name="Liao Y."/>
            <person name="Zhang X."/>
            <person name="Yang L."/>
            <person name="Song C."/>
            <person name="Wang M."/>
            <person name="Shi J."/>
            <person name="Liu G."/>
            <person name="Liu J."/>
            <person name="Zhou H."/>
            <person name="Zhou W."/>
            <person name="Yu Q."/>
            <person name="An N."/>
            <person name="Chen Y."/>
            <person name="Cai Q."/>
            <person name="Wang B."/>
            <person name="Liu B."/>
            <person name="Min J."/>
            <person name="Huang Y."/>
            <person name="Wu H."/>
            <person name="Li Z."/>
            <person name="Zhang Y."/>
            <person name="Yin Y."/>
            <person name="Song W."/>
            <person name="Jiang J."/>
            <person name="Jackson S.A."/>
            <person name="Wing R.A."/>
            <person name="Wang J."/>
            <person name="Chen M."/>
        </authorList>
    </citation>
    <scope>NUCLEOTIDE SEQUENCE [LARGE SCALE GENOMIC DNA]</scope>
    <source>
        <strain evidence="2">cv. IRGC 101232</strain>
    </source>
</reference>
<evidence type="ECO:0000313" key="3">
    <source>
        <dbReference type="Proteomes" id="UP000006038"/>
    </source>
</evidence>
<evidence type="ECO:0000256" key="1">
    <source>
        <dbReference type="SAM" id="MobiDB-lite"/>
    </source>
</evidence>